<comment type="similarity">
    <text evidence="1">Belongs to the ATP-dependent DNA ligase family.</text>
</comment>
<dbReference type="SUPFAM" id="SSF56091">
    <property type="entry name" value="DNA ligase/mRNA capping enzyme, catalytic domain"/>
    <property type="match status" value="1"/>
</dbReference>
<dbReference type="GO" id="GO:0003677">
    <property type="term" value="F:DNA binding"/>
    <property type="evidence" value="ECO:0007669"/>
    <property type="project" value="InterPro"/>
</dbReference>
<evidence type="ECO:0000256" key="5">
    <source>
        <dbReference type="ARBA" id="ARBA00022840"/>
    </source>
</evidence>
<dbReference type="GO" id="GO:0005634">
    <property type="term" value="C:nucleus"/>
    <property type="evidence" value="ECO:0007669"/>
    <property type="project" value="TreeGrafter"/>
</dbReference>
<accession>G7EB46</accession>
<evidence type="ECO:0000256" key="1">
    <source>
        <dbReference type="ARBA" id="ARBA00007572"/>
    </source>
</evidence>
<dbReference type="HOGENOM" id="CLU_005138_1_0_1"/>
<dbReference type="PANTHER" id="PTHR45674">
    <property type="entry name" value="DNA LIGASE 1/3 FAMILY MEMBER"/>
    <property type="match status" value="1"/>
</dbReference>
<dbReference type="Pfam" id="PF04675">
    <property type="entry name" value="DNA_ligase_A_N"/>
    <property type="match status" value="1"/>
</dbReference>
<reference evidence="8 9" key="1">
    <citation type="journal article" date="2011" name="J. Gen. Appl. Microbiol.">
        <title>Draft genome sequencing of the enigmatic basidiomycete Mixia osmundae.</title>
        <authorList>
            <person name="Nishida H."/>
            <person name="Nagatsuka Y."/>
            <person name="Sugiyama J."/>
        </authorList>
    </citation>
    <scope>NUCLEOTIDE SEQUENCE [LARGE SCALE GENOMIC DNA]</scope>
    <source>
        <strain evidence="9">CBS 9802 / IAM 14324 / JCM 22182 / KY 12970</strain>
    </source>
</reference>
<proteinExistence type="inferred from homology"/>
<protein>
    <recommendedName>
        <fullName evidence="7">ATP-dependent DNA ligase family profile domain-containing protein</fullName>
    </recommendedName>
</protein>
<dbReference type="AlphaFoldDB" id="G7EB46"/>
<evidence type="ECO:0000259" key="7">
    <source>
        <dbReference type="PROSITE" id="PS50160"/>
    </source>
</evidence>
<feature type="region of interest" description="Disordered" evidence="6">
    <location>
        <begin position="835"/>
        <end position="866"/>
    </location>
</feature>
<dbReference type="Proteomes" id="UP000009131">
    <property type="component" value="Unassembled WGS sequence"/>
</dbReference>
<reference evidence="8 9" key="2">
    <citation type="journal article" date="2012" name="Open Biol.">
        <title>Characteristics of nucleosomes and linker DNA regions on the genome of the basidiomycete Mixia osmundae revealed by mono- and dinucleosome mapping.</title>
        <authorList>
            <person name="Nishida H."/>
            <person name="Kondo S."/>
            <person name="Matsumoto T."/>
            <person name="Suzuki Y."/>
            <person name="Yoshikawa H."/>
            <person name="Taylor T.D."/>
            <person name="Sugiyama J."/>
        </authorList>
    </citation>
    <scope>NUCLEOTIDE SEQUENCE [LARGE SCALE GENOMIC DNA]</scope>
    <source>
        <strain evidence="9">CBS 9802 / IAM 14324 / JCM 22182 / KY 12970</strain>
    </source>
</reference>
<evidence type="ECO:0000313" key="9">
    <source>
        <dbReference type="Proteomes" id="UP000009131"/>
    </source>
</evidence>
<dbReference type="InterPro" id="IPR050191">
    <property type="entry name" value="ATP-dep_DNA_ligase"/>
</dbReference>
<feature type="compositionally biased region" description="Polar residues" evidence="6">
    <location>
        <begin position="56"/>
        <end position="71"/>
    </location>
</feature>
<dbReference type="InterPro" id="IPR012310">
    <property type="entry name" value="DNA_ligase_ATP-dep_cent"/>
</dbReference>
<dbReference type="Pfam" id="PF04679">
    <property type="entry name" value="DNA_ligase_A_C"/>
    <property type="match status" value="1"/>
</dbReference>
<feature type="domain" description="ATP-dependent DNA ligase family profile" evidence="7">
    <location>
        <begin position="735"/>
        <end position="920"/>
    </location>
</feature>
<dbReference type="FunCoup" id="G7EB46">
    <property type="interactions" value="152"/>
</dbReference>
<dbReference type="PANTHER" id="PTHR45674:SF9">
    <property type="entry name" value="DNA LIGASE 3"/>
    <property type="match status" value="1"/>
</dbReference>
<dbReference type="STRING" id="764103.G7EB46"/>
<keyword evidence="5" id="KW-0067">ATP-binding</keyword>
<keyword evidence="3" id="KW-0235">DNA replication</keyword>
<dbReference type="InParanoid" id="G7EB46"/>
<dbReference type="Gene3D" id="3.30.1490.70">
    <property type="match status" value="1"/>
</dbReference>
<dbReference type="Gene3D" id="2.40.50.140">
    <property type="entry name" value="Nucleic acid-binding proteins"/>
    <property type="match status" value="1"/>
</dbReference>
<dbReference type="InterPro" id="IPR036599">
    <property type="entry name" value="DNA_ligase_N_sf"/>
</dbReference>
<comment type="caution">
    <text evidence="8">The sequence shown here is derived from an EMBL/GenBank/DDBJ whole genome shotgun (WGS) entry which is preliminary data.</text>
</comment>
<dbReference type="GO" id="GO:0006273">
    <property type="term" value="P:lagging strand elongation"/>
    <property type="evidence" value="ECO:0007669"/>
    <property type="project" value="TreeGrafter"/>
</dbReference>
<dbReference type="CDD" id="cd07969">
    <property type="entry name" value="OBF_DNA_ligase_I"/>
    <property type="match status" value="1"/>
</dbReference>
<evidence type="ECO:0000256" key="6">
    <source>
        <dbReference type="SAM" id="MobiDB-lite"/>
    </source>
</evidence>
<dbReference type="GO" id="GO:0005524">
    <property type="term" value="F:ATP binding"/>
    <property type="evidence" value="ECO:0007669"/>
    <property type="project" value="UniProtKB-KW"/>
</dbReference>
<dbReference type="OrthoDB" id="206088at2759"/>
<dbReference type="SUPFAM" id="SSF117018">
    <property type="entry name" value="ATP-dependent DNA ligase DNA-binding domain"/>
    <property type="match status" value="1"/>
</dbReference>
<dbReference type="InterPro" id="IPR016059">
    <property type="entry name" value="DNA_ligase_ATP-dep_CS"/>
</dbReference>
<dbReference type="FunFam" id="2.40.50.140:FF:000062">
    <property type="entry name" value="DNA ligase"/>
    <property type="match status" value="1"/>
</dbReference>
<dbReference type="InterPro" id="IPR012340">
    <property type="entry name" value="NA-bd_OB-fold"/>
</dbReference>
<dbReference type="Pfam" id="PF01068">
    <property type="entry name" value="DNA_ligase_A_M"/>
    <property type="match status" value="1"/>
</dbReference>
<dbReference type="GO" id="GO:0006310">
    <property type="term" value="P:DNA recombination"/>
    <property type="evidence" value="ECO:0007669"/>
    <property type="project" value="InterPro"/>
</dbReference>
<dbReference type="Gene3D" id="3.30.470.30">
    <property type="entry name" value="DNA ligase/mRNA capping enzyme"/>
    <property type="match status" value="1"/>
</dbReference>
<evidence type="ECO:0000313" key="8">
    <source>
        <dbReference type="EMBL" id="GAB00057.1"/>
    </source>
</evidence>
<evidence type="ECO:0000256" key="3">
    <source>
        <dbReference type="ARBA" id="ARBA00022705"/>
    </source>
</evidence>
<keyword evidence="9" id="KW-1185">Reference proteome</keyword>
<dbReference type="InterPro" id="IPR012308">
    <property type="entry name" value="DNA_ligase_ATP-dep_N"/>
</dbReference>
<feature type="region of interest" description="Disordered" evidence="6">
    <location>
        <begin position="1"/>
        <end position="245"/>
    </location>
</feature>
<organism evidence="8 9">
    <name type="scientific">Mixia osmundae (strain CBS 9802 / IAM 14324 / JCM 22182 / KY 12970)</name>
    <dbReference type="NCBI Taxonomy" id="764103"/>
    <lineage>
        <taxon>Eukaryota</taxon>
        <taxon>Fungi</taxon>
        <taxon>Dikarya</taxon>
        <taxon>Basidiomycota</taxon>
        <taxon>Pucciniomycotina</taxon>
        <taxon>Mixiomycetes</taxon>
        <taxon>Mixiales</taxon>
        <taxon>Mixiaceae</taxon>
        <taxon>Mixia</taxon>
    </lineage>
</organism>
<keyword evidence="4" id="KW-0547">Nucleotide-binding</keyword>
<dbReference type="CDD" id="cd07900">
    <property type="entry name" value="Adenylation_DNA_ligase_I_Euk"/>
    <property type="match status" value="1"/>
</dbReference>
<dbReference type="GO" id="GO:0003910">
    <property type="term" value="F:DNA ligase (ATP) activity"/>
    <property type="evidence" value="ECO:0007669"/>
    <property type="project" value="InterPro"/>
</dbReference>
<dbReference type="OMA" id="KHTIGNA"/>
<dbReference type="GO" id="GO:0006281">
    <property type="term" value="P:DNA repair"/>
    <property type="evidence" value="ECO:0007669"/>
    <property type="project" value="InterPro"/>
</dbReference>
<dbReference type="SUPFAM" id="SSF50249">
    <property type="entry name" value="Nucleic acid-binding proteins"/>
    <property type="match status" value="1"/>
</dbReference>
<gene>
    <name evidence="8" type="primary">Mo06759</name>
    <name evidence="8" type="ORF">E5Q_06759</name>
</gene>
<evidence type="ECO:0000256" key="4">
    <source>
        <dbReference type="ARBA" id="ARBA00022741"/>
    </source>
</evidence>
<dbReference type="RefSeq" id="XP_014565133.1">
    <property type="nucleotide sequence ID" value="XM_014709647.1"/>
</dbReference>
<sequence>MSDSDSDELQFISSSFQGKPKQRKPPRDRADESMDTTPKPKNRKAMGGRGKKASHVASTPTTQSDLTTFGFSGSRAARDEQAGSPKTNAKARPIPTGKQTVSDRAALPPAPRRRTLPGASELITLDESDDETSEAHACAVVVVADNPTSSRPPEAGPSRHTVKRPSSQIVQDEEYARQLADVRTPSPPPQSKRVKQDSASTSPNGKERVSHHPIFSSGASGRQSEPQRPGQSSLNADTSMKHEDVKRETIGSVSVLGAAIAPGSEISYPLQRDIFDFLPSRDIDTSSWPRQNGKVIVPYAFLTAAFVLIAATRSRLVIVTLLTNALRTITHFQPDALLHAVYLTTNHVAPSYEGIELGIAGTVVTKAIKTVSNAGPGELKKLWTKHGDMGDVAFECKARIRTIVPTAPLTISGVYKSLVKLAGLRGPGMTQTKSDIVQKMLVSARGEEVRFLVRTFVSHLRINAVRLTVTASLARAFCLTDSRHSEEEEFAALAATARHKRAASFESSSSLFWIPVDRRQGLRATAKTVKEGKDLPARLALMQTLAAAERTVKTVYVRHPNYNHIVPALLETGLSGLAEAVPIAIGTPLNPMLGQITRDLGDVAQRLAPNRPFVAEWKYDGQRVQIHARTREPGEKVNADPITVKGKGGKWVGDDNSVYVRLFSRHLEDMTEKYPDILALVPTMLNATAARKSAGEPEHVDSFVMDAEVVAIDVASGALQTFQALAGRAKKDVQLGEVKVRVGVFAFDLMQLNGVSLLEQPFRRRRDLIKKLLPPRTPDDLKLARFDHVKSLEGSTADLEPIAEFMAEAISNRCEGLMIKVLDNEPVDSLAIQTEPAHSDDDGISDSDEESKAHLSPQKPGRKKALLSTYEPDKRADSWLKVKRDYGALGDSLDLVPIGAWHGQGRKVGWWSPILLALYNPETEGFQAVCKCISGFTDEFYKSLNERYKRDSDNCSRTRLATIEPGGLHPDYWWEPSEVWEIRGADLTLSPTYNAAQGLISAERGLSLRFPRFIKVRDDKSIEHAMTPQDLAAAYERQTAGQLNGHSSQNPVK</sequence>
<keyword evidence="2" id="KW-0436">Ligase</keyword>
<feature type="compositionally biased region" description="Polar residues" evidence="6">
    <location>
        <begin position="217"/>
        <end position="238"/>
    </location>
</feature>
<dbReference type="PROSITE" id="PS50160">
    <property type="entry name" value="DNA_LIGASE_A3"/>
    <property type="match status" value="1"/>
</dbReference>
<dbReference type="InterPro" id="IPR012309">
    <property type="entry name" value="DNA_ligase_ATP-dep_C"/>
</dbReference>
<dbReference type="EMBL" id="BABT02000261">
    <property type="protein sequence ID" value="GAB00057.1"/>
    <property type="molecule type" value="Genomic_DNA"/>
</dbReference>
<name>G7EB46_MIXOS</name>
<feature type="compositionally biased region" description="Basic residues" evidence="6">
    <location>
        <begin position="40"/>
        <end position="54"/>
    </location>
</feature>
<dbReference type="eggNOG" id="KOG0967">
    <property type="taxonomic scope" value="Eukaryota"/>
</dbReference>
<dbReference type="PROSITE" id="PS00697">
    <property type="entry name" value="DNA_LIGASE_A1"/>
    <property type="match status" value="1"/>
</dbReference>
<dbReference type="Gene3D" id="1.10.3260.10">
    <property type="entry name" value="DNA ligase, ATP-dependent, N-terminal domain"/>
    <property type="match status" value="1"/>
</dbReference>
<evidence type="ECO:0000256" key="2">
    <source>
        <dbReference type="ARBA" id="ARBA00022598"/>
    </source>
</evidence>